<evidence type="ECO:0000256" key="1">
    <source>
        <dbReference type="SAM" id="MobiDB-lite"/>
    </source>
</evidence>
<feature type="region of interest" description="Disordered" evidence="1">
    <location>
        <begin position="1"/>
        <end position="25"/>
    </location>
</feature>
<dbReference type="AlphaFoldDB" id="A0A409WXD4"/>
<feature type="compositionally biased region" description="Low complexity" evidence="1">
    <location>
        <begin position="404"/>
        <end position="428"/>
    </location>
</feature>
<proteinExistence type="predicted"/>
<feature type="region of interest" description="Disordered" evidence="1">
    <location>
        <begin position="78"/>
        <end position="107"/>
    </location>
</feature>
<reference evidence="4 5" key="1">
    <citation type="journal article" date="2018" name="Evol. Lett.">
        <title>Horizontal gene cluster transfer increased hallucinogenic mushroom diversity.</title>
        <authorList>
            <person name="Reynolds H.T."/>
            <person name="Vijayakumar V."/>
            <person name="Gluck-Thaler E."/>
            <person name="Korotkin H.B."/>
            <person name="Matheny P.B."/>
            <person name="Slot J.C."/>
        </authorList>
    </citation>
    <scope>NUCLEOTIDE SEQUENCE [LARGE SCALE GENOMIC DNA]</scope>
    <source>
        <strain evidence="4 5">SRW20</strain>
    </source>
</reference>
<feature type="region of interest" description="Disordered" evidence="1">
    <location>
        <begin position="41"/>
        <end position="62"/>
    </location>
</feature>
<dbReference type="Proteomes" id="UP000284706">
    <property type="component" value="Unassembled WGS sequence"/>
</dbReference>
<feature type="compositionally biased region" description="Polar residues" evidence="1">
    <location>
        <begin position="78"/>
        <end position="87"/>
    </location>
</feature>
<evidence type="ECO:0000259" key="3">
    <source>
        <dbReference type="Pfam" id="PF22936"/>
    </source>
</evidence>
<evidence type="ECO:0000313" key="4">
    <source>
        <dbReference type="EMBL" id="PPQ83178.1"/>
    </source>
</evidence>
<dbReference type="InParanoid" id="A0A409WXD4"/>
<keyword evidence="2" id="KW-0812">Transmembrane</keyword>
<dbReference type="STRING" id="231916.A0A409WXD4"/>
<feature type="region of interest" description="Disordered" evidence="1">
    <location>
        <begin position="385"/>
        <end position="444"/>
    </location>
</feature>
<feature type="compositionally biased region" description="Polar residues" evidence="1">
    <location>
        <begin position="41"/>
        <end position="56"/>
    </location>
</feature>
<dbReference type="InterPro" id="IPR054722">
    <property type="entry name" value="PolX-like_BBD"/>
</dbReference>
<accession>A0A409WXD4</accession>
<organism evidence="4 5">
    <name type="scientific">Gymnopilus dilepis</name>
    <dbReference type="NCBI Taxonomy" id="231916"/>
    <lineage>
        <taxon>Eukaryota</taxon>
        <taxon>Fungi</taxon>
        <taxon>Dikarya</taxon>
        <taxon>Basidiomycota</taxon>
        <taxon>Agaricomycotina</taxon>
        <taxon>Agaricomycetes</taxon>
        <taxon>Agaricomycetidae</taxon>
        <taxon>Agaricales</taxon>
        <taxon>Agaricineae</taxon>
        <taxon>Hymenogastraceae</taxon>
        <taxon>Gymnopilus</taxon>
    </lineage>
</organism>
<dbReference type="Pfam" id="PF22936">
    <property type="entry name" value="Pol_BBD"/>
    <property type="match status" value="1"/>
</dbReference>
<protein>
    <recommendedName>
        <fullName evidence="3">Retrovirus-related Pol polyprotein from transposon TNT 1-94-like beta-barrel domain-containing protein</fullName>
    </recommendedName>
</protein>
<sequence>MDPQNHYAEGTPLGDPTLIERTAPNAPPFLSHGFIASNSDPLFAPTSSGPSSTNFSLPRPPFPHHVDRNGAYIHRIRTPQTSPTANRGNYHAPRLHSQTRPHSAPHSSNLNQNFPHPPLYQNAIPNHSFPRHNFNNMPIFPPYQQPFAPVQYVYLPPPVPTIPAPVPVPVVSTPHLPTPSNRSLPVLTSIPILNSKSDFSSWDESVRMFLRHLGVYGHILDASELRDPSKPHLAFAIQPLLSQPPTHDELSAHMRWLENENLAQFVIYGRLGTQPRQMVPPGDNDRSAREIYALAKQLSSMVCSPGGVGDYIAKWRSGISRLISLGYPVSIRLFVMQFIQGLPSSLHFLTLRTSLLSRLDSMADNDLAAFQQITEEVSDLETNFRNLQQPGRPSGIGRPQPRDAPSSSAPTSAPTSAPAESASQAPSQHRAPRSQHGGVLPRDRPRDVAYLADSLDSLTLDSSSLHEHPIDPTNDLDVTPILDDIPVAPVAMFVSPCVIPNPDSFDLYDPCDTPSEPPHLAYAFVGADQQEAIAFVALTSQFNALLDSGCTHYIINDRSLFISLNITQRRNIGTANCGTLQTHGTGDVSFRASYKGRVITFTLRNCLYAPDCPINLISVGALQEKGMRIHFDPPNATVLSFPDEHGHLPGFTLTASVVHRQTLLVNFSIWISVVLGLYTALLETNILLLYLMTVPIFPSLPD</sequence>
<keyword evidence="2" id="KW-1133">Transmembrane helix</keyword>
<evidence type="ECO:0000313" key="5">
    <source>
        <dbReference type="Proteomes" id="UP000284706"/>
    </source>
</evidence>
<feature type="transmembrane region" description="Helical" evidence="2">
    <location>
        <begin position="667"/>
        <end position="691"/>
    </location>
</feature>
<name>A0A409WXD4_9AGAR</name>
<keyword evidence="2" id="KW-0472">Membrane</keyword>
<feature type="domain" description="Retrovirus-related Pol polyprotein from transposon TNT 1-94-like beta-barrel" evidence="3">
    <location>
        <begin position="545"/>
        <end position="627"/>
    </location>
</feature>
<evidence type="ECO:0000256" key="2">
    <source>
        <dbReference type="SAM" id="Phobius"/>
    </source>
</evidence>
<keyword evidence="5" id="KW-1185">Reference proteome</keyword>
<dbReference type="OrthoDB" id="3025757at2759"/>
<comment type="caution">
    <text evidence="4">The sequence shown here is derived from an EMBL/GenBank/DDBJ whole genome shotgun (WGS) entry which is preliminary data.</text>
</comment>
<dbReference type="EMBL" id="NHYE01004646">
    <property type="protein sequence ID" value="PPQ83178.1"/>
    <property type="molecule type" value="Genomic_DNA"/>
</dbReference>
<gene>
    <name evidence="4" type="ORF">CVT26_015514</name>
</gene>